<dbReference type="AlphaFoldDB" id="A0A833XZ53"/>
<organism evidence="1 2">
    <name type="scientific">Juglans regia</name>
    <name type="common">English walnut</name>
    <dbReference type="NCBI Taxonomy" id="51240"/>
    <lineage>
        <taxon>Eukaryota</taxon>
        <taxon>Viridiplantae</taxon>
        <taxon>Streptophyta</taxon>
        <taxon>Embryophyta</taxon>
        <taxon>Tracheophyta</taxon>
        <taxon>Spermatophyta</taxon>
        <taxon>Magnoliopsida</taxon>
        <taxon>eudicotyledons</taxon>
        <taxon>Gunneridae</taxon>
        <taxon>Pentapetalae</taxon>
        <taxon>rosids</taxon>
        <taxon>fabids</taxon>
        <taxon>Fagales</taxon>
        <taxon>Juglandaceae</taxon>
        <taxon>Juglans</taxon>
    </lineage>
</organism>
<dbReference type="EMBL" id="LIHL02000004">
    <property type="protein sequence ID" value="KAF5472860.1"/>
    <property type="molecule type" value="Genomic_DNA"/>
</dbReference>
<accession>A0A833XZ53</accession>
<sequence>MASVNPTLSFTIMVYLLTIKLSSSNYLLWRSQVLQLLQCQNLLGYIEGSLAEPFATIVFGDSVSTNPKLAEWKQIDQLVLSLLLSTLTEEAMSSVVGLPTSRAVWSRLENTFSHRSKSRELRLKDDLQTMKKNDKSVLEFSRDIKAICDQLAAMGRLVDDLHKLH</sequence>
<feature type="non-terminal residue" evidence="1">
    <location>
        <position position="165"/>
    </location>
</feature>
<evidence type="ECO:0000313" key="2">
    <source>
        <dbReference type="Proteomes" id="UP000619265"/>
    </source>
</evidence>
<evidence type="ECO:0008006" key="3">
    <source>
        <dbReference type="Google" id="ProtNLM"/>
    </source>
</evidence>
<gene>
    <name evidence="1" type="ORF">F2P56_009531</name>
</gene>
<proteinExistence type="predicted"/>
<name>A0A833XZ53_JUGRE</name>
<evidence type="ECO:0000313" key="1">
    <source>
        <dbReference type="EMBL" id="KAF5472860.1"/>
    </source>
</evidence>
<dbReference type="PANTHER" id="PTHR47481:SF35">
    <property type="entry name" value="ZINC FINGER, CCHC-TYPE-RELATED"/>
    <property type="match status" value="1"/>
</dbReference>
<protein>
    <recommendedName>
        <fullName evidence="3">Retrotransposon Copia-like N-terminal domain-containing protein</fullName>
    </recommendedName>
</protein>
<dbReference type="Pfam" id="PF14223">
    <property type="entry name" value="Retrotran_gag_2"/>
    <property type="match status" value="1"/>
</dbReference>
<comment type="caution">
    <text evidence="1">The sequence shown here is derived from an EMBL/GenBank/DDBJ whole genome shotgun (WGS) entry which is preliminary data.</text>
</comment>
<dbReference type="PANTHER" id="PTHR47481">
    <property type="match status" value="1"/>
</dbReference>
<dbReference type="Proteomes" id="UP000619265">
    <property type="component" value="Unassembled WGS sequence"/>
</dbReference>
<reference evidence="1" key="1">
    <citation type="submission" date="2015-10" db="EMBL/GenBank/DDBJ databases">
        <authorList>
            <person name="Martinez-Garcia P.J."/>
            <person name="Crepeau M.W."/>
            <person name="Puiu D."/>
            <person name="Gonzalez-Ibeas D."/>
            <person name="Whalen J."/>
            <person name="Stevens K."/>
            <person name="Paul R."/>
            <person name="Butterfield T."/>
            <person name="Britton M."/>
            <person name="Reagan R."/>
            <person name="Chakraborty S."/>
            <person name="Walawage S.L."/>
            <person name="Vasquez-Gross H.A."/>
            <person name="Cardeno C."/>
            <person name="Famula R."/>
            <person name="Pratt K."/>
            <person name="Kuruganti S."/>
            <person name="Aradhya M.K."/>
            <person name="Leslie C.A."/>
            <person name="Dandekar A.M."/>
            <person name="Salzberg S.L."/>
            <person name="Wegrzyn J.L."/>
            <person name="Langley C.H."/>
            <person name="Neale D.B."/>
        </authorList>
    </citation>
    <scope>NUCLEOTIDE SEQUENCE</scope>
    <source>
        <tissue evidence="1">Leaves</tissue>
    </source>
</reference>
<dbReference type="Gramene" id="Jr04_14770_p1">
    <property type="protein sequence ID" value="cds.Jr04_14770_p1"/>
    <property type="gene ID" value="Jr04_14770"/>
</dbReference>
<reference evidence="1" key="2">
    <citation type="submission" date="2020-03" db="EMBL/GenBank/DDBJ databases">
        <title>Walnut 2.0.</title>
        <authorList>
            <person name="Marrano A."/>
            <person name="Britton M."/>
            <person name="Zimin A.V."/>
            <person name="Zaini P.A."/>
            <person name="Workman R."/>
            <person name="Puiu D."/>
            <person name="Bianco L."/>
            <person name="Allen B.J."/>
            <person name="Troggio M."/>
            <person name="Leslie C.A."/>
            <person name="Timp W."/>
            <person name="Dendekar A."/>
            <person name="Salzberg S.L."/>
            <person name="Neale D.B."/>
        </authorList>
    </citation>
    <scope>NUCLEOTIDE SEQUENCE</scope>
    <source>
        <tissue evidence="1">Leaves</tissue>
    </source>
</reference>